<dbReference type="SUPFAM" id="SSF56784">
    <property type="entry name" value="HAD-like"/>
    <property type="match status" value="1"/>
</dbReference>
<dbReference type="GO" id="GO:0003993">
    <property type="term" value="F:acid phosphatase activity"/>
    <property type="evidence" value="ECO:0007669"/>
    <property type="project" value="UniProtKB-EC"/>
</dbReference>
<keyword evidence="1" id="KW-0479">Metal-binding</keyword>
<protein>
    <submittedName>
        <fullName evidence="3">Diadenosine tetraphosphatase</fullName>
        <ecNumber evidence="3">3.1.3.2</ecNumber>
    </submittedName>
</protein>
<dbReference type="AlphaFoldDB" id="A0A377DCW8"/>
<gene>
    <name evidence="3" type="primary">aphA_1</name>
    <name evidence="3" type="ORF">NCTC7922_05098</name>
</gene>
<evidence type="ECO:0000256" key="2">
    <source>
        <dbReference type="ARBA" id="ARBA00022842"/>
    </source>
</evidence>
<evidence type="ECO:0000256" key="1">
    <source>
        <dbReference type="ARBA" id="ARBA00022723"/>
    </source>
</evidence>
<name>A0A377DCW8_ECOLX</name>
<organism evidence="3 4">
    <name type="scientific">Escherichia coli</name>
    <dbReference type="NCBI Taxonomy" id="562"/>
    <lineage>
        <taxon>Bacteria</taxon>
        <taxon>Pseudomonadati</taxon>
        <taxon>Pseudomonadota</taxon>
        <taxon>Gammaproteobacteria</taxon>
        <taxon>Enterobacterales</taxon>
        <taxon>Enterobacteriaceae</taxon>
        <taxon>Escherichia</taxon>
    </lineage>
</organism>
<keyword evidence="3" id="KW-0378">Hydrolase</keyword>
<dbReference type="Proteomes" id="UP000254174">
    <property type="component" value="Unassembled WGS sequence"/>
</dbReference>
<accession>A0A377DCW8</accession>
<proteinExistence type="predicted"/>
<sequence length="32" mass="3596">MAVGFDIDDTVLFSSPGFWRGKKPSRQKAKII</sequence>
<reference evidence="3 4" key="1">
    <citation type="submission" date="2018-06" db="EMBL/GenBank/DDBJ databases">
        <authorList>
            <consortium name="Pathogen Informatics"/>
            <person name="Doyle S."/>
        </authorList>
    </citation>
    <scope>NUCLEOTIDE SEQUENCE [LARGE SCALE GENOMIC DNA]</scope>
    <source>
        <strain evidence="3 4">NCTC7922</strain>
    </source>
</reference>
<evidence type="ECO:0000313" key="4">
    <source>
        <dbReference type="Proteomes" id="UP000254174"/>
    </source>
</evidence>
<dbReference type="GO" id="GO:0046872">
    <property type="term" value="F:metal ion binding"/>
    <property type="evidence" value="ECO:0007669"/>
    <property type="project" value="UniProtKB-KW"/>
</dbReference>
<dbReference type="EC" id="3.1.3.2" evidence="3"/>
<dbReference type="InterPro" id="IPR023214">
    <property type="entry name" value="HAD_sf"/>
</dbReference>
<evidence type="ECO:0000313" key="3">
    <source>
        <dbReference type="EMBL" id="STM18856.1"/>
    </source>
</evidence>
<dbReference type="EMBL" id="UGFC01000006">
    <property type="protein sequence ID" value="STM18856.1"/>
    <property type="molecule type" value="Genomic_DNA"/>
</dbReference>
<dbReference type="InterPro" id="IPR036412">
    <property type="entry name" value="HAD-like_sf"/>
</dbReference>
<dbReference type="Gene3D" id="3.40.50.1000">
    <property type="entry name" value="HAD superfamily/HAD-like"/>
    <property type="match status" value="1"/>
</dbReference>
<keyword evidence="2" id="KW-0460">Magnesium</keyword>